<dbReference type="InterPro" id="IPR012337">
    <property type="entry name" value="RNaseH-like_sf"/>
</dbReference>
<evidence type="ECO:0000313" key="4">
    <source>
        <dbReference type="Proteomes" id="UP000188268"/>
    </source>
</evidence>
<dbReference type="OMA" id="ARREMWH"/>
<dbReference type="EMBL" id="AWWV01006364">
    <property type="protein sequence ID" value="OMP01704.1"/>
    <property type="molecule type" value="Genomic_DNA"/>
</dbReference>
<dbReference type="InterPro" id="IPR036397">
    <property type="entry name" value="RNaseH_sf"/>
</dbReference>
<name>A0A1R3K3P3_COCAP</name>
<proteinExistence type="predicted"/>
<dbReference type="CDD" id="cd06222">
    <property type="entry name" value="RNase_H_like"/>
    <property type="match status" value="1"/>
</dbReference>
<dbReference type="PROSITE" id="PS50878">
    <property type="entry name" value="RT_POL"/>
    <property type="match status" value="1"/>
</dbReference>
<dbReference type="GO" id="GO:0004523">
    <property type="term" value="F:RNA-DNA hybrid ribonuclease activity"/>
    <property type="evidence" value="ECO:0007669"/>
    <property type="project" value="InterPro"/>
</dbReference>
<dbReference type="InterPro" id="IPR043502">
    <property type="entry name" value="DNA/RNA_pol_sf"/>
</dbReference>
<dbReference type="GO" id="GO:0003964">
    <property type="term" value="F:RNA-directed DNA polymerase activity"/>
    <property type="evidence" value="ECO:0007669"/>
    <property type="project" value="UniProtKB-KW"/>
</dbReference>
<dbReference type="STRING" id="210143.A0A1R3K3P3"/>
<feature type="domain" description="Reverse transcriptase" evidence="1">
    <location>
        <begin position="103"/>
        <end position="383"/>
    </location>
</feature>
<dbReference type="Gramene" id="OMP01704">
    <property type="protein sequence ID" value="OMP01704"/>
    <property type="gene ID" value="CCACVL1_03025"/>
</dbReference>
<gene>
    <name evidence="3" type="ORF">CCACVL1_03025</name>
</gene>
<keyword evidence="3" id="KW-0548">Nucleotidyltransferase</keyword>
<protein>
    <submittedName>
        <fullName evidence="3">Reverse transcriptase</fullName>
    </submittedName>
</protein>
<dbReference type="PANTHER" id="PTHR33116:SF70">
    <property type="entry name" value="NON-LTR RETROELEMENT REVERSE TRANSCRIPTASE-LIKE PROTEIN"/>
    <property type="match status" value="1"/>
</dbReference>
<feature type="domain" description="RNase H type-1" evidence="2">
    <location>
        <begin position="761"/>
        <end position="891"/>
    </location>
</feature>
<dbReference type="SUPFAM" id="SSF56672">
    <property type="entry name" value="DNA/RNA polymerases"/>
    <property type="match status" value="1"/>
</dbReference>
<dbReference type="SUPFAM" id="SSF53098">
    <property type="entry name" value="Ribonuclease H-like"/>
    <property type="match status" value="1"/>
</dbReference>
<dbReference type="InterPro" id="IPR044730">
    <property type="entry name" value="RNase_H-like_dom_plant"/>
</dbReference>
<keyword evidence="4" id="KW-1185">Reference proteome</keyword>
<dbReference type="Pfam" id="PF13966">
    <property type="entry name" value="zf-RVT"/>
    <property type="match status" value="1"/>
</dbReference>
<dbReference type="PANTHER" id="PTHR33116">
    <property type="entry name" value="REVERSE TRANSCRIPTASE ZINC-BINDING DOMAIN-CONTAINING PROTEIN-RELATED-RELATED"/>
    <property type="match status" value="1"/>
</dbReference>
<keyword evidence="3" id="KW-0808">Transferase</keyword>
<accession>A0A1R3K3P3</accession>
<keyword evidence="3" id="KW-0695">RNA-directed DNA polymerase</keyword>
<comment type="caution">
    <text evidence="3">The sequence shown here is derived from an EMBL/GenBank/DDBJ whole genome shotgun (WGS) entry which is preliminary data.</text>
</comment>
<evidence type="ECO:0000313" key="3">
    <source>
        <dbReference type="EMBL" id="OMP01704.1"/>
    </source>
</evidence>
<evidence type="ECO:0000259" key="2">
    <source>
        <dbReference type="PROSITE" id="PS50879"/>
    </source>
</evidence>
<organism evidence="3 4">
    <name type="scientific">Corchorus capsularis</name>
    <name type="common">Jute</name>
    <dbReference type="NCBI Taxonomy" id="210143"/>
    <lineage>
        <taxon>Eukaryota</taxon>
        <taxon>Viridiplantae</taxon>
        <taxon>Streptophyta</taxon>
        <taxon>Embryophyta</taxon>
        <taxon>Tracheophyta</taxon>
        <taxon>Spermatophyta</taxon>
        <taxon>Magnoliopsida</taxon>
        <taxon>eudicotyledons</taxon>
        <taxon>Gunneridae</taxon>
        <taxon>Pentapetalae</taxon>
        <taxon>rosids</taxon>
        <taxon>malvids</taxon>
        <taxon>Malvales</taxon>
        <taxon>Malvaceae</taxon>
        <taxon>Grewioideae</taxon>
        <taxon>Apeibeae</taxon>
        <taxon>Corchorus</taxon>
    </lineage>
</organism>
<dbReference type="Gene3D" id="3.30.420.10">
    <property type="entry name" value="Ribonuclease H-like superfamily/Ribonuclease H"/>
    <property type="match status" value="1"/>
</dbReference>
<dbReference type="InterPro" id="IPR002156">
    <property type="entry name" value="RNaseH_domain"/>
</dbReference>
<reference evidence="3 4" key="1">
    <citation type="submission" date="2013-09" db="EMBL/GenBank/DDBJ databases">
        <title>Corchorus capsularis genome sequencing.</title>
        <authorList>
            <person name="Alam M."/>
            <person name="Haque M.S."/>
            <person name="Islam M.S."/>
            <person name="Emdad E.M."/>
            <person name="Islam M.M."/>
            <person name="Ahmed B."/>
            <person name="Halim A."/>
            <person name="Hossen Q.M.M."/>
            <person name="Hossain M.Z."/>
            <person name="Ahmed R."/>
            <person name="Khan M.M."/>
            <person name="Islam R."/>
            <person name="Rashid M.M."/>
            <person name="Khan S.A."/>
            <person name="Rahman M.S."/>
            <person name="Alam M."/>
        </authorList>
    </citation>
    <scope>NUCLEOTIDE SEQUENCE [LARGE SCALE GENOMIC DNA]</scope>
    <source>
        <strain evidence="4">cv. CVL-1</strain>
        <tissue evidence="3">Whole seedling</tissue>
    </source>
</reference>
<dbReference type="Pfam" id="PF00078">
    <property type="entry name" value="RVT_1"/>
    <property type="match status" value="1"/>
</dbReference>
<dbReference type="PROSITE" id="PS50879">
    <property type="entry name" value="RNASE_H_1"/>
    <property type="match status" value="1"/>
</dbReference>
<dbReference type="AlphaFoldDB" id="A0A1R3K3P3"/>
<dbReference type="Proteomes" id="UP000188268">
    <property type="component" value="Unassembled WGS sequence"/>
</dbReference>
<dbReference type="Pfam" id="PF13456">
    <property type="entry name" value="RVT_3"/>
    <property type="match status" value="1"/>
</dbReference>
<dbReference type="InterPro" id="IPR026960">
    <property type="entry name" value="RVT-Znf"/>
</dbReference>
<dbReference type="OrthoDB" id="1000146at2759"/>
<dbReference type="InterPro" id="IPR000477">
    <property type="entry name" value="RT_dom"/>
</dbReference>
<dbReference type="CDD" id="cd01650">
    <property type="entry name" value="RT_nLTR_like"/>
    <property type="match status" value="1"/>
</dbReference>
<evidence type="ECO:0000259" key="1">
    <source>
        <dbReference type="PROSITE" id="PS50878"/>
    </source>
</evidence>
<dbReference type="GO" id="GO:0003676">
    <property type="term" value="F:nucleic acid binding"/>
    <property type="evidence" value="ECO:0007669"/>
    <property type="project" value="InterPro"/>
</dbReference>
<sequence>MLQNDAGEWVFSQDLLRAMVTEYYKSLFSVDSSGELLRLVVPCPKLPWDQLPLLDEGVSLAEVKKALFQMKPWKAPGHDGFQAGFFQRFWETTSSALCQTVTAAFEEGILPNTLSETLLVLIPKVPNPEHLRQFRPISLCCVAYKLITKVLVNRIRLLLHDLVAPNQVSFIPRRQAADNIILAQEIIHTIRRCSSKNGLMAIKIDLEKAYDRVNWSFLRDTLRDFGFSEKWTRLIMLCVESSSLAVLWNGEKLDSFRPQRGLRQGDPLSPYLFVLCMERLGHLIDREVQSGAWKPIKAGRNCPGISHLFFADDLFLFSRAGEAQANKIKEVLDEFCAASGAKISFEKSKIFVSPKAHGSASRMSSLLGIPSTNDLGKYLGVPIIHGRVTKATFKEIVEKVQRKLSTWKSKLLSLAGRATLVGAVTSSIPTYHMMTMLMPKNVTSILDSMNNRFLWGGNEHKRGVHLVAWSDVCTPKSMGGLSLQRMELHNRALLQKTAWRFLMEPGSMWVRFLKAKYGIGDDIFRFLDNKPKGSPTWSSTWKGLARAFSFLSAGLKWRVGNGRTVRFWEDPWLLNVPLTHSLDPSFAIENPGVLVREYINPEGGWNMDKVFLDLPAEVALKDEADVDGGWAWLWKLPLPSRWLHFVWTVRRDRLLTNSMRAAWGVSFSPNCSLCNDGVESVVHVLRDCRYASIEWRIIFAVTLWRLWTRRCDFIMKSEDVSLEANPLISNIMDTAKEVMTALVDPKPAAATNFCVQWESPSDGTVKLNVDGAAKGNPGIAGAGGLIRSSTGAWLMGFKLHLGVCSNVEAELQAIRRGLQLVWDCGYRVLICESDALVAIDLVRNGDVMIHPLGCLIADIRSLLNREWRCTLQHIYREGNFCADWLANAACSLDEELELIANPPDDMRMLLDADARQRPRLRGDRSKRERLDDVFLPGLHWRAIPVRGREQDSKRAYLCSLLLHQARKFKDNCWSVAT</sequence>